<evidence type="ECO:0000313" key="4">
    <source>
        <dbReference type="EMBL" id="KAH6833993.1"/>
    </source>
</evidence>
<evidence type="ECO:0000256" key="3">
    <source>
        <dbReference type="PROSITE-ProRule" id="PRU00708"/>
    </source>
</evidence>
<sequence>MVRCYTLSSSNSTFDSGVIVESGVERKNYQRKFVLEIVVMVRNNVDDLESRLNMMHSQLNTYSITEIFEVLNSQKVHGLRFFEWIWSNNPKLHRNACVCSLIIDNLGRMEDYGTMCVWFRKFTSEKISLTYGAFGFLAVLASTDTSLKASTKRVLDLLNEVGGSCRSSGVCALIEMFCKLHMFEMARHVMKTTGSKNSYYCLLIREKCKSGQIEDAHNIVREMKVACAPNTTVYNYLLGSLCKNGRLNEASALLEEMKESGILFDAITFEILINSACKLGNMDVVHQLLDQMVAQGLEPRLSTHACIIKTLFAAEKYEAAYKHAVDSSVIHKTSSNMIYSLMAKLYQEKGDIVSARNTLVDMMEKGLKPDFSIYVKIVKQLRRTGRGNLAGDLESRHSKFIIKSNVARL</sequence>
<dbReference type="InterPro" id="IPR002885">
    <property type="entry name" value="PPR_rpt"/>
</dbReference>
<feature type="repeat" description="PPR" evidence="3">
    <location>
        <begin position="230"/>
        <end position="264"/>
    </location>
</feature>
<feature type="repeat" description="PPR" evidence="3">
    <location>
        <begin position="265"/>
        <end position="299"/>
    </location>
</feature>
<reference evidence="4 5" key="1">
    <citation type="journal article" date="2021" name="Nat. Commun.">
        <title>Incipient diploidization of the medicinal plant Perilla within 10,000 years.</title>
        <authorList>
            <person name="Zhang Y."/>
            <person name="Shen Q."/>
            <person name="Leng L."/>
            <person name="Zhang D."/>
            <person name="Chen S."/>
            <person name="Shi Y."/>
            <person name="Ning Z."/>
            <person name="Chen S."/>
        </authorList>
    </citation>
    <scope>NUCLEOTIDE SEQUENCE [LARGE SCALE GENOMIC DNA]</scope>
    <source>
        <strain evidence="5">cv. PC099</strain>
    </source>
</reference>
<dbReference type="Pfam" id="PF13041">
    <property type="entry name" value="PPR_2"/>
    <property type="match status" value="1"/>
</dbReference>
<gene>
    <name evidence="4" type="ORF">C2S53_004795</name>
</gene>
<dbReference type="AlphaFoldDB" id="A0AAD4PBN9"/>
<dbReference type="Pfam" id="PF01535">
    <property type="entry name" value="PPR"/>
    <property type="match status" value="1"/>
</dbReference>
<feature type="repeat" description="PPR" evidence="3">
    <location>
        <begin position="335"/>
        <end position="369"/>
    </location>
</feature>
<dbReference type="Proteomes" id="UP001190926">
    <property type="component" value="Unassembled WGS sequence"/>
</dbReference>
<accession>A0AAD4PBN9</accession>
<keyword evidence="2" id="KW-0677">Repeat</keyword>
<evidence type="ECO:0008006" key="6">
    <source>
        <dbReference type="Google" id="ProtNLM"/>
    </source>
</evidence>
<organism evidence="4 5">
    <name type="scientific">Perilla frutescens var. hirtella</name>
    <name type="common">Perilla citriodora</name>
    <name type="synonym">Perilla setoyensis</name>
    <dbReference type="NCBI Taxonomy" id="608512"/>
    <lineage>
        <taxon>Eukaryota</taxon>
        <taxon>Viridiplantae</taxon>
        <taxon>Streptophyta</taxon>
        <taxon>Embryophyta</taxon>
        <taxon>Tracheophyta</taxon>
        <taxon>Spermatophyta</taxon>
        <taxon>Magnoliopsida</taxon>
        <taxon>eudicotyledons</taxon>
        <taxon>Gunneridae</taxon>
        <taxon>Pentapetalae</taxon>
        <taxon>asterids</taxon>
        <taxon>lamiids</taxon>
        <taxon>Lamiales</taxon>
        <taxon>Lamiaceae</taxon>
        <taxon>Nepetoideae</taxon>
        <taxon>Elsholtzieae</taxon>
        <taxon>Perilla</taxon>
    </lineage>
</organism>
<dbReference type="InterPro" id="IPR011990">
    <property type="entry name" value="TPR-like_helical_dom_sf"/>
</dbReference>
<dbReference type="PROSITE" id="PS51375">
    <property type="entry name" value="PPR"/>
    <property type="match status" value="3"/>
</dbReference>
<dbReference type="NCBIfam" id="TIGR00756">
    <property type="entry name" value="PPR"/>
    <property type="match status" value="2"/>
</dbReference>
<protein>
    <recommendedName>
        <fullName evidence="6">Pentatricopeptide repeat-containing protein</fullName>
    </recommendedName>
</protein>
<keyword evidence="5" id="KW-1185">Reference proteome</keyword>
<proteinExistence type="inferred from homology"/>
<dbReference type="EMBL" id="SDAM02000053">
    <property type="protein sequence ID" value="KAH6833993.1"/>
    <property type="molecule type" value="Genomic_DNA"/>
</dbReference>
<evidence type="ECO:0000256" key="1">
    <source>
        <dbReference type="ARBA" id="ARBA00007626"/>
    </source>
</evidence>
<name>A0AAD4PBN9_PERFH</name>
<evidence type="ECO:0000313" key="5">
    <source>
        <dbReference type="Proteomes" id="UP001190926"/>
    </source>
</evidence>
<dbReference type="PANTHER" id="PTHR47936">
    <property type="entry name" value="PPR_LONG DOMAIN-CONTAINING PROTEIN"/>
    <property type="match status" value="1"/>
</dbReference>
<dbReference type="PANTHER" id="PTHR47936:SF3">
    <property type="entry name" value="PENTACOTRIPEPTIDE-REPEAT REGION OF PRORP DOMAIN-CONTAINING PROTEIN"/>
    <property type="match status" value="1"/>
</dbReference>
<comment type="caution">
    <text evidence="4">The sequence shown here is derived from an EMBL/GenBank/DDBJ whole genome shotgun (WGS) entry which is preliminary data.</text>
</comment>
<dbReference type="Gene3D" id="1.25.40.10">
    <property type="entry name" value="Tetratricopeptide repeat domain"/>
    <property type="match status" value="1"/>
</dbReference>
<comment type="similarity">
    <text evidence="1">Belongs to the PPR family. P subfamily.</text>
</comment>
<evidence type="ECO:0000256" key="2">
    <source>
        <dbReference type="ARBA" id="ARBA00022737"/>
    </source>
</evidence>